<name>A0A6J6PHV7_9ZZZZ</name>
<evidence type="ECO:0000313" key="3">
    <source>
        <dbReference type="EMBL" id="CAB4971258.1"/>
    </source>
</evidence>
<gene>
    <name evidence="1" type="ORF">UFOPK2582_00709</name>
    <name evidence="2" type="ORF">UFOPK3046_00453</name>
    <name evidence="3" type="ORF">UFOPK3914_00421</name>
    <name evidence="4" type="ORF">UFOPK4173_01601</name>
</gene>
<dbReference type="EMBL" id="CAFBPW010000226">
    <property type="protein sequence ID" value="CAB5038837.1"/>
    <property type="molecule type" value="Genomic_DNA"/>
</dbReference>
<dbReference type="EMBL" id="CAFBOG010000024">
    <property type="protein sequence ID" value="CAB4971258.1"/>
    <property type="molecule type" value="Genomic_DNA"/>
</dbReference>
<dbReference type="AlphaFoldDB" id="A0A6J6PHV7"/>
<evidence type="ECO:0000313" key="4">
    <source>
        <dbReference type="EMBL" id="CAB5038837.1"/>
    </source>
</evidence>
<evidence type="ECO:0000313" key="2">
    <source>
        <dbReference type="EMBL" id="CAB4799164.1"/>
    </source>
</evidence>
<accession>A0A6J6PHV7</accession>
<dbReference type="EMBL" id="CAEZXS010000066">
    <property type="protein sequence ID" value="CAB4696385.1"/>
    <property type="molecule type" value="Genomic_DNA"/>
</dbReference>
<reference evidence="1" key="1">
    <citation type="submission" date="2020-05" db="EMBL/GenBank/DDBJ databases">
        <authorList>
            <person name="Chiriac C."/>
            <person name="Salcher M."/>
            <person name="Ghai R."/>
            <person name="Kavagutti S V."/>
        </authorList>
    </citation>
    <scope>NUCLEOTIDE SEQUENCE</scope>
</reference>
<protein>
    <submittedName>
        <fullName evidence="1">Unannotated protein</fullName>
    </submittedName>
</protein>
<proteinExistence type="predicted"/>
<evidence type="ECO:0000313" key="1">
    <source>
        <dbReference type="EMBL" id="CAB4696385.1"/>
    </source>
</evidence>
<dbReference type="EMBL" id="CAFAAQ010000025">
    <property type="protein sequence ID" value="CAB4799164.1"/>
    <property type="molecule type" value="Genomic_DNA"/>
</dbReference>
<organism evidence="1">
    <name type="scientific">freshwater metagenome</name>
    <dbReference type="NCBI Taxonomy" id="449393"/>
    <lineage>
        <taxon>unclassified sequences</taxon>
        <taxon>metagenomes</taxon>
        <taxon>ecological metagenomes</taxon>
    </lineage>
</organism>
<sequence>MRRIRQQHRSEIGKATERVLESTAVTVIPHGRAAGLIDALTMAASPSLAQRKLAVLDSQQLSSGSSMFDYDRSAAISLAGSKL</sequence>